<dbReference type="EMBL" id="CP013140">
    <property type="protein sequence ID" value="ALN60464.1"/>
    <property type="molecule type" value="Genomic_DNA"/>
</dbReference>
<gene>
    <name evidence="10" type="ORF">GLE_5123</name>
</gene>
<evidence type="ECO:0000256" key="2">
    <source>
        <dbReference type="ARBA" id="ARBA00010690"/>
    </source>
</evidence>
<comment type="similarity">
    <text evidence="2">Belongs to the type III secretion exporter family.</text>
</comment>
<protein>
    <submittedName>
        <fullName evidence="10">Type III secretion protein, flhB like</fullName>
    </submittedName>
</protein>
<dbReference type="RefSeq" id="WP_057949572.1">
    <property type="nucleotide sequence ID" value="NZ_CP067396.1"/>
</dbReference>
<keyword evidence="4 9" id="KW-0812">Transmembrane</keyword>
<evidence type="ECO:0000256" key="4">
    <source>
        <dbReference type="ARBA" id="ARBA00022692"/>
    </source>
</evidence>
<dbReference type="GO" id="GO:0009306">
    <property type="term" value="P:protein secretion"/>
    <property type="evidence" value="ECO:0007669"/>
    <property type="project" value="InterPro"/>
</dbReference>
<keyword evidence="3" id="KW-1003">Cell membrane</keyword>
<organism evidence="10 11">
    <name type="scientific">Lysobacter enzymogenes</name>
    <dbReference type="NCBI Taxonomy" id="69"/>
    <lineage>
        <taxon>Bacteria</taxon>
        <taxon>Pseudomonadati</taxon>
        <taxon>Pseudomonadota</taxon>
        <taxon>Gammaproteobacteria</taxon>
        <taxon>Lysobacterales</taxon>
        <taxon>Lysobacteraceae</taxon>
        <taxon>Lysobacter</taxon>
    </lineage>
</organism>
<evidence type="ECO:0000313" key="10">
    <source>
        <dbReference type="EMBL" id="ALN60464.1"/>
    </source>
</evidence>
<dbReference type="NCBIfam" id="TIGR01404">
    <property type="entry name" value="FlhB_rel_III"/>
    <property type="match status" value="1"/>
</dbReference>
<evidence type="ECO:0000256" key="8">
    <source>
        <dbReference type="SAM" id="MobiDB-lite"/>
    </source>
</evidence>
<dbReference type="InterPro" id="IPR006135">
    <property type="entry name" value="T3SS_substrate_exporter"/>
</dbReference>
<dbReference type="KEGG" id="lez:GLE_5123"/>
<dbReference type="PANTHER" id="PTHR30531">
    <property type="entry name" value="FLAGELLAR BIOSYNTHETIC PROTEIN FLHB"/>
    <property type="match status" value="1"/>
</dbReference>
<dbReference type="OrthoDB" id="9807950at2"/>
<dbReference type="AlphaFoldDB" id="A0A0S2DPS1"/>
<feature type="transmembrane region" description="Helical" evidence="9">
    <location>
        <begin position="33"/>
        <end position="50"/>
    </location>
</feature>
<keyword evidence="5 9" id="KW-1133">Transmembrane helix</keyword>
<dbReference type="PANTHER" id="PTHR30531:SF14">
    <property type="entry name" value="SURFACE PRESENTATION OF ANTIGENS PROTEIN SPAS"/>
    <property type="match status" value="1"/>
</dbReference>
<comment type="subcellular location">
    <subcellularLocation>
        <location evidence="1">Cell membrane</location>
        <topology evidence="1">Multi-pass membrane protein</topology>
    </subcellularLocation>
</comment>
<feature type="transmembrane region" description="Helical" evidence="9">
    <location>
        <begin position="94"/>
        <end position="116"/>
    </location>
</feature>
<dbReference type="GO" id="GO:0005886">
    <property type="term" value="C:plasma membrane"/>
    <property type="evidence" value="ECO:0007669"/>
    <property type="project" value="UniProtKB-SubCell"/>
</dbReference>
<keyword evidence="7 9" id="KW-0472">Membrane</keyword>
<dbReference type="PATRIC" id="fig|69.6.peg.5048"/>
<feature type="region of interest" description="Disordered" evidence="8">
    <location>
        <begin position="1"/>
        <end position="23"/>
    </location>
</feature>
<evidence type="ECO:0000256" key="9">
    <source>
        <dbReference type="SAM" id="Phobius"/>
    </source>
</evidence>
<dbReference type="Gene3D" id="3.40.1690.10">
    <property type="entry name" value="secretion proteins EscU"/>
    <property type="match status" value="1"/>
</dbReference>
<dbReference type="InterPro" id="IPR006307">
    <property type="entry name" value="BsaZ-like"/>
</dbReference>
<dbReference type="PRINTS" id="PR00950">
    <property type="entry name" value="TYPE3IMSPROT"/>
</dbReference>
<evidence type="ECO:0000256" key="6">
    <source>
        <dbReference type="ARBA" id="ARBA00023026"/>
    </source>
</evidence>
<evidence type="ECO:0000313" key="11">
    <source>
        <dbReference type="Proteomes" id="UP000061569"/>
    </source>
</evidence>
<keyword evidence="6" id="KW-0843">Virulence</keyword>
<proteinExistence type="inferred from homology"/>
<evidence type="ECO:0000256" key="3">
    <source>
        <dbReference type="ARBA" id="ARBA00022475"/>
    </source>
</evidence>
<evidence type="ECO:0000256" key="1">
    <source>
        <dbReference type="ARBA" id="ARBA00004651"/>
    </source>
</evidence>
<accession>A0A0S2DPS1</accession>
<evidence type="ECO:0000256" key="7">
    <source>
        <dbReference type="ARBA" id="ARBA00023136"/>
    </source>
</evidence>
<dbReference type="Pfam" id="PF01312">
    <property type="entry name" value="Bac_export_2"/>
    <property type="match status" value="1"/>
</dbReference>
<feature type="transmembrane region" description="Helical" evidence="9">
    <location>
        <begin position="183"/>
        <end position="209"/>
    </location>
</feature>
<sequence>MAKDQGADKTEPPTQKKIRDARKEGNVAKSKELTSTVLVLGWVVCGWLMMDFMRLKLIRLFEASLKAINQPFGDALREVGGSAFETLLWLTLPLLAMAVFLGAVVEFLQVGPVLSLGKIKPSMDKMNPAEGVKKMFSMDNLVELVKSVIKSAALIGIGVFVIYKMLAQLMLLPYAPPEAMGSGIWHGLVRIVVWTIFVFFFVSAIDVWYQKFSYLKQLRMSRRDIQQEVKENEGDPHVKSRRRQLHQEWSQQNMLNAVRQSNVVVTNPTHIAIALQYEHGITDLPMVVAKGEGYMAEAIKAAAVEAGVPILQNIELARGLHERVALDEYIGNEFFEAVAEVLHWAEGVRRLRDGDDSAPELPPPLDDEPR</sequence>
<feature type="transmembrane region" description="Helical" evidence="9">
    <location>
        <begin position="144"/>
        <end position="163"/>
    </location>
</feature>
<dbReference type="SUPFAM" id="SSF160544">
    <property type="entry name" value="EscU C-terminal domain-like"/>
    <property type="match status" value="1"/>
</dbReference>
<reference evidence="10 11" key="1">
    <citation type="submission" date="2015-11" db="EMBL/GenBank/DDBJ databases">
        <title>Genome sequences of Lysobacter enzymogenes strain C3 and Lysobacter antibioticus ATCC 29479.</title>
        <authorList>
            <person name="Kobayashi D.Y."/>
        </authorList>
    </citation>
    <scope>NUCLEOTIDE SEQUENCE [LARGE SCALE GENOMIC DNA]</scope>
    <source>
        <strain evidence="10 11">C3</strain>
    </source>
</reference>
<dbReference type="Proteomes" id="UP000061569">
    <property type="component" value="Chromosome"/>
</dbReference>
<evidence type="ECO:0000256" key="5">
    <source>
        <dbReference type="ARBA" id="ARBA00022989"/>
    </source>
</evidence>
<feature type="compositionally biased region" description="Basic and acidic residues" evidence="8">
    <location>
        <begin position="1"/>
        <end position="11"/>
    </location>
</feature>
<dbReference type="InterPro" id="IPR029025">
    <property type="entry name" value="T3SS_substrate_exporter_C"/>
</dbReference>
<dbReference type="STRING" id="69.GLE_5123"/>
<name>A0A0S2DPS1_LYSEN</name>